<sequence length="717" mass="78164">MLSIRNLHVSVAAGGAEIIKGLDLEVNAGEVHAIMGPNGSGKSTLANVLAGRIDYAVTAGDILLDGESIVPMLVSDRALRGLFLAFQYPAEVPGVRPWQFLKAAKDALADYRGDKKLSVRAFSRLFDASVDRVKIDPDLVKRSLNEGFSGGEKKRHEMLQLMVLEPRLAILDETDSGLDVDALRVVAAGVNQMRRPDRAFVLVTHYQRILNHITPDFVHILIDGRIVRSGGAEMAHKVETTGYESFMPGSGAALAAGALPLQGRTMVVDQQTTHAATHGDRYLADYRALAASASQNGASWLAPLRERAWAQFARMGFPVARRGNEEWKYTNVRPVDRVPFQFGAESASSAVTAGEIRAAAPWDDSWHTLLFVDGRYAESLSSAPVDGLDVANFSDAVGPNRGLLESQIGQLAAVEDDAFAALNTAFVDHGAFVHVPEGTELDVPVHIAHVNTNVEGDRAAYPRALVVAGRGSRLTLIETYSSLGEKRQFTDSVVEMVLEEGAQVDHYRILTENESTFHIGVTRVHQSSDSNFRSISFATGPAIGRNDLHVQLDGTGAECTLHGLYMTTNRQHLDNHISTTHAKPNGTSHQFYKGILAGRSRAVFSGKVLVERDAQKSYADQKDLNLLLSRRAEIDTMPSLEIYADDVKCFHGATAGHVDENALFYMESRGVDRDTAAAMLIRGFASEIVEEFRPQALREYVERATDRLLPGFSAGLR</sequence>
<dbReference type="InterPro" id="IPR000825">
    <property type="entry name" value="SUF_FeS_clus_asmbl_SufBD_core"/>
</dbReference>
<dbReference type="Gene3D" id="3.40.50.300">
    <property type="entry name" value="P-loop containing nucleotide triphosphate hydrolases"/>
    <property type="match status" value="1"/>
</dbReference>
<dbReference type="InterPro" id="IPR027417">
    <property type="entry name" value="P-loop_NTPase"/>
</dbReference>
<evidence type="ECO:0000313" key="4">
    <source>
        <dbReference type="EMBL" id="CAI8008374.1"/>
    </source>
</evidence>
<reference evidence="4" key="1">
    <citation type="submission" date="2023-03" db="EMBL/GenBank/DDBJ databases">
        <authorList>
            <person name="Steffen K."/>
            <person name="Cardenas P."/>
        </authorList>
    </citation>
    <scope>NUCLEOTIDE SEQUENCE</scope>
</reference>
<dbReference type="GO" id="GO:0005524">
    <property type="term" value="F:ATP binding"/>
    <property type="evidence" value="ECO:0007669"/>
    <property type="project" value="UniProtKB-KW"/>
</dbReference>
<name>A0AA35RBY6_GEOBA</name>
<dbReference type="InterPro" id="IPR010230">
    <property type="entry name" value="FeS-cluster_ATPase_SufC"/>
</dbReference>
<dbReference type="SUPFAM" id="SSF52540">
    <property type="entry name" value="P-loop containing nucleoside triphosphate hydrolases"/>
    <property type="match status" value="1"/>
</dbReference>
<dbReference type="Pfam" id="PF19295">
    <property type="entry name" value="SufBD_N"/>
    <property type="match status" value="1"/>
</dbReference>
<dbReference type="Pfam" id="PF00005">
    <property type="entry name" value="ABC_tran"/>
    <property type="match status" value="1"/>
</dbReference>
<dbReference type="Pfam" id="PF01458">
    <property type="entry name" value="SUFBD_core"/>
    <property type="match status" value="1"/>
</dbReference>
<dbReference type="GO" id="GO:0016887">
    <property type="term" value="F:ATP hydrolysis activity"/>
    <property type="evidence" value="ECO:0007669"/>
    <property type="project" value="InterPro"/>
</dbReference>
<keyword evidence="1" id="KW-0547">Nucleotide-binding</keyword>
<evidence type="ECO:0000256" key="2">
    <source>
        <dbReference type="ARBA" id="ARBA00022840"/>
    </source>
</evidence>
<dbReference type="InterPro" id="IPR003439">
    <property type="entry name" value="ABC_transporter-like_ATP-bd"/>
</dbReference>
<proteinExistence type="predicted"/>
<keyword evidence="5" id="KW-1185">Reference proteome</keyword>
<dbReference type="SMART" id="SM00382">
    <property type="entry name" value="AAA"/>
    <property type="match status" value="1"/>
</dbReference>
<dbReference type="InterPro" id="IPR037284">
    <property type="entry name" value="SUF_FeS_clus_asmbl_SufBD_sf"/>
</dbReference>
<dbReference type="EMBL" id="CASHTH010000839">
    <property type="protein sequence ID" value="CAI8008374.1"/>
    <property type="molecule type" value="Genomic_DNA"/>
</dbReference>
<dbReference type="GO" id="GO:0016226">
    <property type="term" value="P:iron-sulfur cluster assembly"/>
    <property type="evidence" value="ECO:0007669"/>
    <property type="project" value="InterPro"/>
</dbReference>
<organism evidence="4 5">
    <name type="scientific">Geodia barretti</name>
    <name type="common">Barrett's horny sponge</name>
    <dbReference type="NCBI Taxonomy" id="519541"/>
    <lineage>
        <taxon>Eukaryota</taxon>
        <taxon>Metazoa</taxon>
        <taxon>Porifera</taxon>
        <taxon>Demospongiae</taxon>
        <taxon>Heteroscleromorpha</taxon>
        <taxon>Tetractinellida</taxon>
        <taxon>Astrophorina</taxon>
        <taxon>Geodiidae</taxon>
        <taxon>Geodia</taxon>
    </lineage>
</organism>
<evidence type="ECO:0000256" key="1">
    <source>
        <dbReference type="ARBA" id="ARBA00022741"/>
    </source>
</evidence>
<dbReference type="PANTHER" id="PTHR43575:SF1">
    <property type="entry name" value="PROTEIN ABCI7, CHLOROPLASTIC"/>
    <property type="match status" value="1"/>
</dbReference>
<dbReference type="PROSITE" id="PS50893">
    <property type="entry name" value="ABC_TRANSPORTER_2"/>
    <property type="match status" value="1"/>
</dbReference>
<dbReference type="NCBIfam" id="TIGR01981">
    <property type="entry name" value="sufD"/>
    <property type="match status" value="1"/>
</dbReference>
<dbReference type="AlphaFoldDB" id="A0AA35RBY6"/>
<evidence type="ECO:0000259" key="3">
    <source>
        <dbReference type="PROSITE" id="PS50893"/>
    </source>
</evidence>
<dbReference type="InterPro" id="IPR055346">
    <property type="entry name" value="Fe-S_cluster_assembly_SufBD"/>
</dbReference>
<protein>
    <submittedName>
        <fullName evidence="4">Vegetative protein 296</fullName>
    </submittedName>
</protein>
<dbReference type="InterPro" id="IPR011542">
    <property type="entry name" value="SUF_FeS_clus_asmbl_SufD"/>
</dbReference>
<dbReference type="Proteomes" id="UP001174909">
    <property type="component" value="Unassembled WGS sequence"/>
</dbReference>
<dbReference type="SUPFAM" id="SSF101960">
    <property type="entry name" value="Stabilizer of iron transporter SufD"/>
    <property type="match status" value="1"/>
</dbReference>
<comment type="caution">
    <text evidence="4">The sequence shown here is derived from an EMBL/GenBank/DDBJ whole genome shotgun (WGS) entry which is preliminary data.</text>
</comment>
<gene>
    <name evidence="4" type="ORF">GBAR_LOCUS5737</name>
</gene>
<dbReference type="PANTHER" id="PTHR43575">
    <property type="entry name" value="PROTEIN ABCI7, CHLOROPLASTIC"/>
    <property type="match status" value="1"/>
</dbReference>
<dbReference type="InterPro" id="IPR003593">
    <property type="entry name" value="AAA+_ATPase"/>
</dbReference>
<accession>A0AA35RBY6</accession>
<dbReference type="InterPro" id="IPR045595">
    <property type="entry name" value="SufBD_N"/>
</dbReference>
<evidence type="ECO:0000313" key="5">
    <source>
        <dbReference type="Proteomes" id="UP001174909"/>
    </source>
</evidence>
<dbReference type="CDD" id="cd03217">
    <property type="entry name" value="ABC_FeS_Assembly"/>
    <property type="match status" value="1"/>
</dbReference>
<feature type="domain" description="ABC transporter" evidence="3">
    <location>
        <begin position="4"/>
        <end position="248"/>
    </location>
</feature>
<keyword evidence="2" id="KW-0067">ATP-binding</keyword>
<dbReference type="NCBIfam" id="TIGR01978">
    <property type="entry name" value="sufC"/>
    <property type="match status" value="1"/>
</dbReference>